<feature type="non-terminal residue" evidence="2">
    <location>
        <position position="1"/>
    </location>
</feature>
<organism evidence="2 3">
    <name type="scientific">Taxus chinensis</name>
    <name type="common">Chinese yew</name>
    <name type="synonym">Taxus wallichiana var. chinensis</name>
    <dbReference type="NCBI Taxonomy" id="29808"/>
    <lineage>
        <taxon>Eukaryota</taxon>
        <taxon>Viridiplantae</taxon>
        <taxon>Streptophyta</taxon>
        <taxon>Embryophyta</taxon>
        <taxon>Tracheophyta</taxon>
        <taxon>Spermatophyta</taxon>
        <taxon>Pinopsida</taxon>
        <taxon>Pinidae</taxon>
        <taxon>Conifers II</taxon>
        <taxon>Cupressales</taxon>
        <taxon>Taxaceae</taxon>
        <taxon>Taxus</taxon>
    </lineage>
</organism>
<dbReference type="Proteomes" id="UP000824469">
    <property type="component" value="Unassembled WGS sequence"/>
</dbReference>
<evidence type="ECO:0000256" key="1">
    <source>
        <dbReference type="SAM" id="MobiDB-lite"/>
    </source>
</evidence>
<accession>A0AA38G162</accession>
<gene>
    <name evidence="2" type="ORF">KI387_022517</name>
</gene>
<evidence type="ECO:0000313" key="2">
    <source>
        <dbReference type="EMBL" id="KAH9313890.1"/>
    </source>
</evidence>
<sequence>KHVFLAGNHEFAFAAFLHLLRHDCLGLPQPLPSPLTASSHFLARGTASSASGISTPGIPPAASSATRRMSSVLPSPSTTARSSRHRATVPLLLQRQEIGSSLQAKSLLVSHFYQTVKCNFHEGGEAVVLGSTPSIIFTLPCSCFHAALIPLLDQKKCKMSEYYIECTRGNKYKEKAVRRSNHL</sequence>
<name>A0AA38G162_TAXCH</name>
<reference evidence="2 3" key="1">
    <citation type="journal article" date="2021" name="Nat. Plants">
        <title>The Taxus genome provides insights into paclitaxel biosynthesis.</title>
        <authorList>
            <person name="Xiong X."/>
            <person name="Gou J."/>
            <person name="Liao Q."/>
            <person name="Li Y."/>
            <person name="Zhou Q."/>
            <person name="Bi G."/>
            <person name="Li C."/>
            <person name="Du R."/>
            <person name="Wang X."/>
            <person name="Sun T."/>
            <person name="Guo L."/>
            <person name="Liang H."/>
            <person name="Lu P."/>
            <person name="Wu Y."/>
            <person name="Zhang Z."/>
            <person name="Ro D.K."/>
            <person name="Shang Y."/>
            <person name="Huang S."/>
            <person name="Yan J."/>
        </authorList>
    </citation>
    <scope>NUCLEOTIDE SEQUENCE [LARGE SCALE GENOMIC DNA]</scope>
    <source>
        <strain evidence="2">Ta-2019</strain>
    </source>
</reference>
<evidence type="ECO:0000313" key="3">
    <source>
        <dbReference type="Proteomes" id="UP000824469"/>
    </source>
</evidence>
<dbReference type="EMBL" id="JAHRHJ020000005">
    <property type="protein sequence ID" value="KAH9313890.1"/>
    <property type="molecule type" value="Genomic_DNA"/>
</dbReference>
<comment type="caution">
    <text evidence="2">The sequence shown here is derived from an EMBL/GenBank/DDBJ whole genome shotgun (WGS) entry which is preliminary data.</text>
</comment>
<keyword evidence="3" id="KW-1185">Reference proteome</keyword>
<dbReference type="AlphaFoldDB" id="A0AA38G162"/>
<feature type="region of interest" description="Disordered" evidence="1">
    <location>
        <begin position="47"/>
        <end position="85"/>
    </location>
</feature>
<proteinExistence type="predicted"/>
<feature type="compositionally biased region" description="Polar residues" evidence="1">
    <location>
        <begin position="63"/>
        <end position="81"/>
    </location>
</feature>
<protein>
    <submittedName>
        <fullName evidence="2">Uncharacterized protein</fullName>
    </submittedName>
</protein>